<dbReference type="AlphaFoldDB" id="A0A9D1LSU0"/>
<organism evidence="6 7">
    <name type="scientific">Candidatus Fimadaptatus faecigallinarum</name>
    <dbReference type="NCBI Taxonomy" id="2840814"/>
    <lineage>
        <taxon>Bacteria</taxon>
        <taxon>Bacillati</taxon>
        <taxon>Bacillota</taxon>
        <taxon>Clostridia</taxon>
        <taxon>Eubacteriales</taxon>
        <taxon>Candidatus Fimadaptatus</taxon>
    </lineage>
</organism>
<protein>
    <submittedName>
        <fullName evidence="6">Zinc ABC transporter substrate-binding protein</fullName>
    </submittedName>
</protein>
<dbReference type="PANTHER" id="PTHR42953:SF3">
    <property type="entry name" value="HIGH-AFFINITY ZINC UPTAKE SYSTEM PROTEIN ZNUA"/>
    <property type="match status" value="1"/>
</dbReference>
<feature type="coiled-coil region" evidence="4">
    <location>
        <begin position="176"/>
        <end position="203"/>
    </location>
</feature>
<evidence type="ECO:0000313" key="6">
    <source>
        <dbReference type="EMBL" id="HIU47470.1"/>
    </source>
</evidence>
<sequence length="317" mass="34426">MKRVWALLMCLALAIAPVQASAGADEFCILTSFYPMYLLTINVAGGIDGVRVDNMAQQNVGCLHDYTLRTGDMRMIHAVDVVVINGAGMEGFVDTIISDQRKPVVDASEGIDLIIDGEAHADHDAADADHADESADAHAAHTHSDVNAHIWMSPRQAIKQVENIARGLSAQDPDHADAYQRNAQDYIARLEQLDAQVTELLSDVQGAKIVTSHPAFEYLARDYGLDIVASLGQEPGQMPRTRDMARLVDTVRDMDIKALFVEKAYSEKAAEVLSRETGVSIYALDSLTSGELTPDAYEQGILSDAMTLREALVDGNT</sequence>
<gene>
    <name evidence="6" type="ORF">IAC59_09490</name>
</gene>
<feature type="signal peptide" evidence="5">
    <location>
        <begin position="1"/>
        <end position="20"/>
    </location>
</feature>
<dbReference type="PANTHER" id="PTHR42953">
    <property type="entry name" value="HIGH-AFFINITY ZINC UPTAKE SYSTEM PROTEIN ZNUA-RELATED"/>
    <property type="match status" value="1"/>
</dbReference>
<dbReference type="InterPro" id="IPR006127">
    <property type="entry name" value="ZnuA-like"/>
</dbReference>
<reference evidence="6" key="2">
    <citation type="journal article" date="2021" name="PeerJ">
        <title>Extensive microbial diversity within the chicken gut microbiome revealed by metagenomics and culture.</title>
        <authorList>
            <person name="Gilroy R."/>
            <person name="Ravi A."/>
            <person name="Getino M."/>
            <person name="Pursley I."/>
            <person name="Horton D.L."/>
            <person name="Alikhan N.F."/>
            <person name="Baker D."/>
            <person name="Gharbi K."/>
            <person name="Hall N."/>
            <person name="Watson M."/>
            <person name="Adriaenssens E.M."/>
            <person name="Foster-Nyarko E."/>
            <person name="Jarju S."/>
            <person name="Secka A."/>
            <person name="Antonio M."/>
            <person name="Oren A."/>
            <person name="Chaudhuri R.R."/>
            <person name="La Ragione R."/>
            <person name="Hildebrand F."/>
            <person name="Pallen M.J."/>
        </authorList>
    </citation>
    <scope>NUCLEOTIDE SEQUENCE</scope>
    <source>
        <strain evidence="6">ChiSxjej2B14-8506</strain>
    </source>
</reference>
<evidence type="ECO:0000256" key="5">
    <source>
        <dbReference type="SAM" id="SignalP"/>
    </source>
</evidence>
<comment type="similarity">
    <text evidence="1">Belongs to the bacterial solute-binding protein 9 family.</text>
</comment>
<dbReference type="SUPFAM" id="SSF53807">
    <property type="entry name" value="Helical backbone' metal receptor"/>
    <property type="match status" value="1"/>
</dbReference>
<evidence type="ECO:0000313" key="7">
    <source>
        <dbReference type="Proteomes" id="UP000824123"/>
    </source>
</evidence>
<evidence type="ECO:0000256" key="1">
    <source>
        <dbReference type="ARBA" id="ARBA00011028"/>
    </source>
</evidence>
<reference evidence="6" key="1">
    <citation type="submission" date="2020-10" db="EMBL/GenBank/DDBJ databases">
        <authorList>
            <person name="Gilroy R."/>
        </authorList>
    </citation>
    <scope>NUCLEOTIDE SEQUENCE</scope>
    <source>
        <strain evidence="6">ChiSxjej2B14-8506</strain>
    </source>
</reference>
<keyword evidence="4" id="KW-0175">Coiled coil</keyword>
<proteinExistence type="inferred from homology"/>
<dbReference type="Proteomes" id="UP000824123">
    <property type="component" value="Unassembled WGS sequence"/>
</dbReference>
<name>A0A9D1LSU0_9FIRM</name>
<dbReference type="Gene3D" id="3.40.50.1980">
    <property type="entry name" value="Nitrogenase molybdenum iron protein domain"/>
    <property type="match status" value="2"/>
</dbReference>
<accession>A0A9D1LSU0</accession>
<keyword evidence="3 5" id="KW-0732">Signal</keyword>
<dbReference type="GO" id="GO:0046872">
    <property type="term" value="F:metal ion binding"/>
    <property type="evidence" value="ECO:0007669"/>
    <property type="project" value="InterPro"/>
</dbReference>
<dbReference type="Pfam" id="PF01297">
    <property type="entry name" value="ZnuA"/>
    <property type="match status" value="1"/>
</dbReference>
<dbReference type="GO" id="GO:0030001">
    <property type="term" value="P:metal ion transport"/>
    <property type="evidence" value="ECO:0007669"/>
    <property type="project" value="InterPro"/>
</dbReference>
<evidence type="ECO:0000256" key="3">
    <source>
        <dbReference type="ARBA" id="ARBA00022729"/>
    </source>
</evidence>
<dbReference type="InterPro" id="IPR050492">
    <property type="entry name" value="Bact_metal-bind_prot9"/>
</dbReference>
<comment type="caution">
    <text evidence="6">The sequence shown here is derived from an EMBL/GenBank/DDBJ whole genome shotgun (WGS) entry which is preliminary data.</text>
</comment>
<keyword evidence="2" id="KW-0813">Transport</keyword>
<feature type="chain" id="PRO_5039432820" evidence="5">
    <location>
        <begin position="21"/>
        <end position="317"/>
    </location>
</feature>
<evidence type="ECO:0000256" key="4">
    <source>
        <dbReference type="SAM" id="Coils"/>
    </source>
</evidence>
<evidence type="ECO:0000256" key="2">
    <source>
        <dbReference type="ARBA" id="ARBA00022448"/>
    </source>
</evidence>
<dbReference type="EMBL" id="DVNK01000057">
    <property type="protein sequence ID" value="HIU47470.1"/>
    <property type="molecule type" value="Genomic_DNA"/>
</dbReference>